<feature type="compositionally biased region" description="Basic and acidic residues" evidence="1">
    <location>
        <begin position="80"/>
        <end position="92"/>
    </location>
</feature>
<dbReference type="AlphaFoldDB" id="A0A1U8AIB3"/>
<organism evidence="2 3">
    <name type="scientific">Nelumbo nucifera</name>
    <name type="common">Sacred lotus</name>
    <dbReference type="NCBI Taxonomy" id="4432"/>
    <lineage>
        <taxon>Eukaryota</taxon>
        <taxon>Viridiplantae</taxon>
        <taxon>Streptophyta</taxon>
        <taxon>Embryophyta</taxon>
        <taxon>Tracheophyta</taxon>
        <taxon>Spermatophyta</taxon>
        <taxon>Magnoliopsida</taxon>
        <taxon>Proteales</taxon>
        <taxon>Nelumbonaceae</taxon>
        <taxon>Nelumbo</taxon>
    </lineage>
</organism>
<dbReference type="GeneID" id="104604671"/>
<gene>
    <name evidence="3" type="primary">LOC104604671</name>
</gene>
<evidence type="ECO:0000256" key="1">
    <source>
        <dbReference type="SAM" id="MobiDB-lite"/>
    </source>
</evidence>
<dbReference type="FunCoup" id="A0A1U8AIB3">
    <property type="interactions" value="32"/>
</dbReference>
<dbReference type="PANTHER" id="PTHR37728:SF1">
    <property type="entry name" value="OS06G0132300 PROTEIN"/>
    <property type="match status" value="1"/>
</dbReference>
<evidence type="ECO:0000313" key="2">
    <source>
        <dbReference type="Proteomes" id="UP000189703"/>
    </source>
</evidence>
<dbReference type="eggNOG" id="ENOG502SDH9">
    <property type="taxonomic scope" value="Eukaryota"/>
</dbReference>
<keyword evidence="2" id="KW-1185">Reference proteome</keyword>
<sequence>MLVGVVGAAASPPAIPCFVASIALKKNYKLINWGVLASTKQQLRIWQGSAVHIGGVGQAAFTSLGCRGDPSSPFAISSSDSRRPPQEEERRSVGGQGKRALSGSDVLFALQRAAMAQSQKGKRAGTGSRRRKGSTWNNSGRQGMADDTTDYSNVRPLRINGDWGVRLDDLERRLQELQQGASGGI</sequence>
<dbReference type="RefSeq" id="XP_010267424.1">
    <property type="nucleotide sequence ID" value="XM_010269122.2"/>
</dbReference>
<feature type="compositionally biased region" description="Basic residues" evidence="1">
    <location>
        <begin position="120"/>
        <end position="133"/>
    </location>
</feature>
<dbReference type="OMA" id="WQGSAVH"/>
<dbReference type="KEGG" id="nnu:104604671"/>
<accession>A0A1U8AIB3</accession>
<dbReference type="Proteomes" id="UP000189703">
    <property type="component" value="Unplaced"/>
</dbReference>
<dbReference type="OrthoDB" id="1295485at2759"/>
<feature type="region of interest" description="Disordered" evidence="1">
    <location>
        <begin position="116"/>
        <end position="156"/>
    </location>
</feature>
<reference evidence="3" key="1">
    <citation type="submission" date="2025-08" db="UniProtKB">
        <authorList>
            <consortium name="RefSeq"/>
        </authorList>
    </citation>
    <scope>IDENTIFICATION</scope>
</reference>
<evidence type="ECO:0000313" key="3">
    <source>
        <dbReference type="RefSeq" id="XP_010267424.1"/>
    </source>
</evidence>
<protein>
    <submittedName>
        <fullName evidence="3">Uncharacterized protein LOC104604671</fullName>
    </submittedName>
</protein>
<dbReference type="PANTHER" id="PTHR37728">
    <property type="entry name" value="BNAA04G26730D PROTEIN"/>
    <property type="match status" value="1"/>
</dbReference>
<feature type="region of interest" description="Disordered" evidence="1">
    <location>
        <begin position="72"/>
        <end position="99"/>
    </location>
</feature>
<proteinExistence type="predicted"/>
<name>A0A1U8AIB3_NELNU</name>